<dbReference type="FunFam" id="3.40.50.300:FF:001083">
    <property type="entry name" value="Chromosome transmission fidelity factor 18"/>
    <property type="match status" value="1"/>
</dbReference>
<feature type="compositionally biased region" description="Acidic residues" evidence="9">
    <location>
        <begin position="131"/>
        <end position="143"/>
    </location>
</feature>
<evidence type="ECO:0000313" key="11">
    <source>
        <dbReference type="EMBL" id="KAK7111681.1"/>
    </source>
</evidence>
<evidence type="ECO:0000313" key="12">
    <source>
        <dbReference type="Proteomes" id="UP001374579"/>
    </source>
</evidence>
<evidence type="ECO:0000256" key="5">
    <source>
        <dbReference type="ARBA" id="ARBA00023125"/>
    </source>
</evidence>
<dbReference type="GO" id="GO:0003677">
    <property type="term" value="F:DNA binding"/>
    <property type="evidence" value="ECO:0007669"/>
    <property type="project" value="UniProtKB-KW"/>
</dbReference>
<keyword evidence="12" id="KW-1185">Reference proteome</keyword>
<dbReference type="AlphaFoldDB" id="A0AAN9BUJ2"/>
<dbReference type="InterPro" id="IPR003959">
    <property type="entry name" value="ATPase_AAA_core"/>
</dbReference>
<feature type="domain" description="AAA+ ATPase" evidence="10">
    <location>
        <begin position="392"/>
        <end position="528"/>
    </location>
</feature>
<accession>A0AAN9BUJ2</accession>
<keyword evidence="6" id="KW-0539">Nucleus</keyword>
<comment type="caution">
    <text evidence="11">The sequence shown here is derived from an EMBL/GenBank/DDBJ whole genome shotgun (WGS) entry which is preliminary data.</text>
</comment>
<dbReference type="PANTHER" id="PTHR46765">
    <property type="entry name" value="P-LOOP CONTAINING NUCLEOSIDE TRIPHOSPHATE HYDROLASES SUPERFAMILY PROTEIN"/>
    <property type="match status" value="1"/>
</dbReference>
<dbReference type="PANTHER" id="PTHR46765:SF1">
    <property type="entry name" value="P-LOOP CONTAINING NUCLEOSIDE TRIPHOSPHATE HYDROLASES SUPERFAMILY PROTEIN"/>
    <property type="match status" value="1"/>
</dbReference>
<evidence type="ECO:0000256" key="1">
    <source>
        <dbReference type="ARBA" id="ARBA00004123"/>
    </source>
</evidence>
<dbReference type="InterPro" id="IPR047854">
    <property type="entry name" value="RFC_lid"/>
</dbReference>
<feature type="compositionally biased region" description="Basic and acidic residues" evidence="9">
    <location>
        <begin position="176"/>
        <end position="191"/>
    </location>
</feature>
<feature type="region of interest" description="Disordered" evidence="9">
    <location>
        <begin position="78"/>
        <end position="195"/>
    </location>
</feature>
<dbReference type="GO" id="GO:0006260">
    <property type="term" value="P:DNA replication"/>
    <property type="evidence" value="ECO:0007669"/>
    <property type="project" value="UniProtKB-KW"/>
</dbReference>
<feature type="region of interest" description="Disordered" evidence="9">
    <location>
        <begin position="1"/>
        <end position="66"/>
    </location>
</feature>
<evidence type="ECO:0000256" key="6">
    <source>
        <dbReference type="ARBA" id="ARBA00023242"/>
    </source>
</evidence>
<gene>
    <name evidence="11" type="ORF">V1264_011274</name>
</gene>
<name>A0AAN9BUJ2_9CAEN</name>
<evidence type="ECO:0000256" key="8">
    <source>
        <dbReference type="ARBA" id="ARBA00043975"/>
    </source>
</evidence>
<protein>
    <recommendedName>
        <fullName evidence="10">AAA+ ATPase domain-containing protein</fullName>
    </recommendedName>
</protein>
<dbReference type="InterPro" id="IPR027417">
    <property type="entry name" value="P-loop_NTPase"/>
</dbReference>
<keyword evidence="7" id="KW-0131">Cell cycle</keyword>
<evidence type="ECO:0000256" key="7">
    <source>
        <dbReference type="ARBA" id="ARBA00023306"/>
    </source>
</evidence>
<dbReference type="Gene3D" id="3.40.50.300">
    <property type="entry name" value="P-loop containing nucleotide triphosphate hydrolases"/>
    <property type="match status" value="1"/>
</dbReference>
<dbReference type="InterPro" id="IPR003593">
    <property type="entry name" value="AAA+_ATPase"/>
</dbReference>
<dbReference type="EMBL" id="JBAMIC010000002">
    <property type="protein sequence ID" value="KAK7111681.1"/>
    <property type="molecule type" value="Genomic_DNA"/>
</dbReference>
<evidence type="ECO:0000256" key="4">
    <source>
        <dbReference type="ARBA" id="ARBA00022840"/>
    </source>
</evidence>
<keyword evidence="2" id="KW-0235">DNA replication</keyword>
<comment type="similarity">
    <text evidence="8">Belongs to the activator 1 small subunits family. CTF18 subfamily.</text>
</comment>
<dbReference type="Proteomes" id="UP001374579">
    <property type="component" value="Unassembled WGS sequence"/>
</dbReference>
<feature type="compositionally biased region" description="Basic and acidic residues" evidence="9">
    <location>
        <begin position="920"/>
        <end position="929"/>
    </location>
</feature>
<comment type="subcellular location">
    <subcellularLocation>
        <location evidence="1">Nucleus</location>
    </subcellularLocation>
</comment>
<sequence length="961" mass="110081">MDEDLFDLEYADELDAIDDEGGPDDEYGGPKSRRSLHFTTPKSKTSSNTDTTTSDSKKKTKVSSEVCDLNNSTLSAALSQSQGELNDTILSEDEVDGTPVEADQSVPDSAVRNGQQNKKRSARDEDRLDNEVDDFFDSLPDLEPEPKRARNSAHGRDDADDWDGPPSPPRIPRSGRTSEHNRPHGSHRSETLDDQQNRLLEGYDFERRRVLRAIPDCDFVPATSFEGERVYMKLKDETILEREIDGMGKLARSSASLLPVSISAMREHLEDERHRELLQEAQDLTQRVRRVHEDDTDQGVEDMETEDQENITTEALWVERYTPKCYMDLLSEEAVNRMLLHWLKQWDYVVFDRDVPVVKDKQKVKDKDTSNNKWKKFQPEVSSELDQFKRPVQKVALLSGPPGLGKTTLAHIVAKHAGYNVVEINASDDRSVEAFTNKIEAATQMRAVMGADPRPNCLIIDEIDGAPQAAVNVLLNILKRPEGAAGTTKRKKKEGDMLLRPVICICNDLYTPALRLLRQQALVMTFPPTESTRLASRLSEIVRQEELKADLNTLMALCERTDNDIRSCLNTLQFIRKRHKELTLRTIQTMSVGQKDSHKSLFSVWKDIFTMPRPKRNRFVSIYDLTEGKSDSLQLNAASPTARFQHILSLAQATGEYERVTQGLFENYLEAKSKDPHLVGLNLSTDWLCFVDGINQYTMHKQDYGLMRYVPFLPVAFHMMYASFVPPRISFPHVQFEAQQQMNKVTNLVASMLTDMTPLVRKFVNLRTLTLDLLPPLLDILQPTLRPVNTQLYSSREKEELAHLVHVMINYNMTYRQERSPEGQYIYVLDPNVEEVVRFSGLKQRRQLTYGAKQLIAREIELEKMRRNEAANFSELQTPSRIPNHKQSLEAKPVREEKPRTNFFAGFTRKKREQSTIPDEAQKEKKDKAPEKNVLDTVIWFHFKEGYSNAVRKNVKMQDLL</sequence>
<evidence type="ECO:0000256" key="9">
    <source>
        <dbReference type="SAM" id="MobiDB-lite"/>
    </source>
</evidence>
<dbReference type="SUPFAM" id="SSF52540">
    <property type="entry name" value="P-loop containing nucleoside triphosphate hydrolases"/>
    <property type="match status" value="1"/>
</dbReference>
<dbReference type="GO" id="GO:0016887">
    <property type="term" value="F:ATP hydrolysis activity"/>
    <property type="evidence" value="ECO:0007669"/>
    <property type="project" value="InterPro"/>
</dbReference>
<dbReference type="CDD" id="cd18140">
    <property type="entry name" value="HLD_clamp_RFC"/>
    <property type="match status" value="1"/>
</dbReference>
<feature type="compositionally biased region" description="Acidic residues" evidence="9">
    <location>
        <begin position="1"/>
        <end position="27"/>
    </location>
</feature>
<proteinExistence type="inferred from homology"/>
<keyword evidence="3" id="KW-0547">Nucleotide-binding</keyword>
<dbReference type="Gene3D" id="1.10.8.60">
    <property type="match status" value="1"/>
</dbReference>
<organism evidence="11 12">
    <name type="scientific">Littorina saxatilis</name>
    <dbReference type="NCBI Taxonomy" id="31220"/>
    <lineage>
        <taxon>Eukaryota</taxon>
        <taxon>Metazoa</taxon>
        <taxon>Spiralia</taxon>
        <taxon>Lophotrochozoa</taxon>
        <taxon>Mollusca</taxon>
        <taxon>Gastropoda</taxon>
        <taxon>Caenogastropoda</taxon>
        <taxon>Littorinimorpha</taxon>
        <taxon>Littorinoidea</taxon>
        <taxon>Littorinidae</taxon>
        <taxon>Littorina</taxon>
    </lineage>
</organism>
<keyword evidence="4" id="KW-0067">ATP-binding</keyword>
<dbReference type="CDD" id="cd00009">
    <property type="entry name" value="AAA"/>
    <property type="match status" value="1"/>
</dbReference>
<dbReference type="InterPro" id="IPR053016">
    <property type="entry name" value="CTF18-RFC_complex"/>
</dbReference>
<reference evidence="11 12" key="1">
    <citation type="submission" date="2024-02" db="EMBL/GenBank/DDBJ databases">
        <title>Chromosome-scale genome assembly of the rough periwinkle Littorina saxatilis.</title>
        <authorList>
            <person name="De Jode A."/>
            <person name="Faria R."/>
            <person name="Formenti G."/>
            <person name="Sims Y."/>
            <person name="Smith T.P."/>
            <person name="Tracey A."/>
            <person name="Wood J.M.D."/>
            <person name="Zagrodzka Z.B."/>
            <person name="Johannesson K."/>
            <person name="Butlin R.K."/>
            <person name="Leder E.H."/>
        </authorList>
    </citation>
    <scope>NUCLEOTIDE SEQUENCE [LARGE SCALE GENOMIC DNA]</scope>
    <source>
        <strain evidence="11">Snail1</strain>
        <tissue evidence="11">Muscle</tissue>
    </source>
</reference>
<dbReference type="GO" id="GO:0005524">
    <property type="term" value="F:ATP binding"/>
    <property type="evidence" value="ECO:0007669"/>
    <property type="project" value="UniProtKB-KW"/>
</dbReference>
<feature type="region of interest" description="Disordered" evidence="9">
    <location>
        <begin position="908"/>
        <end position="929"/>
    </location>
</feature>
<feature type="compositionally biased region" description="Polar residues" evidence="9">
    <location>
        <begin position="78"/>
        <end position="89"/>
    </location>
</feature>
<feature type="compositionally biased region" description="Low complexity" evidence="9">
    <location>
        <begin position="39"/>
        <end position="54"/>
    </location>
</feature>
<dbReference type="GO" id="GO:0005634">
    <property type="term" value="C:nucleus"/>
    <property type="evidence" value="ECO:0007669"/>
    <property type="project" value="UniProtKB-SubCell"/>
</dbReference>
<keyword evidence="5" id="KW-0238">DNA-binding</keyword>
<dbReference type="Pfam" id="PF00004">
    <property type="entry name" value="AAA"/>
    <property type="match status" value="1"/>
</dbReference>
<evidence type="ECO:0000256" key="2">
    <source>
        <dbReference type="ARBA" id="ARBA00022705"/>
    </source>
</evidence>
<evidence type="ECO:0000256" key="3">
    <source>
        <dbReference type="ARBA" id="ARBA00022741"/>
    </source>
</evidence>
<evidence type="ECO:0000259" key="10">
    <source>
        <dbReference type="SMART" id="SM00382"/>
    </source>
</evidence>
<dbReference type="SMART" id="SM00382">
    <property type="entry name" value="AAA"/>
    <property type="match status" value="1"/>
</dbReference>